<dbReference type="HAMAP" id="MF_01895">
    <property type="entry name" value="RNase_R"/>
    <property type="match status" value="1"/>
</dbReference>
<dbReference type="PANTHER" id="PTHR23355">
    <property type="entry name" value="RIBONUCLEASE"/>
    <property type="match status" value="1"/>
</dbReference>
<dbReference type="PANTHER" id="PTHR23355:SF9">
    <property type="entry name" value="DIS3-LIKE EXONUCLEASE 2"/>
    <property type="match status" value="1"/>
</dbReference>
<evidence type="ECO:0000256" key="2">
    <source>
        <dbReference type="ARBA" id="ARBA00022801"/>
    </source>
</evidence>
<dbReference type="SMART" id="SM00316">
    <property type="entry name" value="S1"/>
    <property type="match status" value="1"/>
</dbReference>
<gene>
    <name evidence="4" type="primary">rnr</name>
    <name evidence="7" type="ORF">COLSTE_00706</name>
</gene>
<comment type="catalytic activity">
    <reaction evidence="4">
        <text>Exonucleolytic cleavage in the 3'- to 5'-direction to yield nucleoside 5'-phosphates.</text>
        <dbReference type="EC" id="3.1.13.1"/>
    </reaction>
</comment>
<sequence length="732" mass="79015">MPGLTGTVRVYDARAEVETAEGVYRLGARSMREAMPGDRVYVSLHRGRGGQRRAVVEHVIDRAVAAIVGVFAPAGPLGAVCPLDARIKQDFFVLPSDDSPARLGVEPGDIVSARIVEYPSRTESGVVTLERRIGDANEPSLGIECIMARYGLADGYPQAAIDEAETLCVDVDEALKDPLRRDIRDRFLLTIDPVDARDFDDAISVARTVHGGWMLGVHIADVSHYVAWESAVDLEARRRSTSVYLADRVLPMLPERLCNDLCSLRPQEDRLAVTVDIELDAQGRVRAYEAYPSVIRSRVRMDYGAADALLAGACEPQGAEKGTAGRSDSSDTAVDVMREDARTAQGADEGAARHVSDTGGAVGAPEENRHADEATLRRAAEAAHTARQCGVDLVQFLKNADALASARREIRRKRGSIDFETPEVHVLLDDAGLPVDIVTRERSAATSLVEEAMLLANECVAEFISDRDLTAAYRVHEEPSPDTLAAAAKTLAELGAIDGGLAVGIMAGEPRAMAAAVADAHGTPYAPLVNALLLRAQQRAVYRSENGGHYALGARAYCHFTSPIRRYPDLIVHRVLKVALAKRDLGKRQAAQRAPQLIGTGAQSLVQICPQLCRQASALERDADAAASASQKVKVAQYFAGRMGERYTGSISWISDMGAFVRLDGTGAEGLVRMASLGNEWWDYDDIRLRLVGESTGTVIELGQRVVVEVVGVNVLRGHLDFKLIHVEGAVR</sequence>
<keyword evidence="2 4" id="KW-0378">Hydrolase</keyword>
<keyword evidence="3 4" id="KW-0269">Exonuclease</keyword>
<dbReference type="GO" id="GO:0003723">
    <property type="term" value="F:RNA binding"/>
    <property type="evidence" value="ECO:0007669"/>
    <property type="project" value="UniProtKB-UniRule"/>
</dbReference>
<dbReference type="SMART" id="SM00955">
    <property type="entry name" value="RNB"/>
    <property type="match status" value="1"/>
</dbReference>
<dbReference type="InterPro" id="IPR003029">
    <property type="entry name" value="S1_domain"/>
</dbReference>
<dbReference type="Proteomes" id="UP000003560">
    <property type="component" value="Unassembled WGS sequence"/>
</dbReference>
<keyword evidence="1 4" id="KW-0540">Nuclease</keyword>
<dbReference type="eggNOG" id="COG0557">
    <property type="taxonomic scope" value="Bacteria"/>
</dbReference>
<dbReference type="Pfam" id="PF17876">
    <property type="entry name" value="CSD2"/>
    <property type="match status" value="1"/>
</dbReference>
<evidence type="ECO:0000256" key="5">
    <source>
        <dbReference type="SAM" id="MobiDB-lite"/>
    </source>
</evidence>
<comment type="caution">
    <text evidence="7">The sequence shown here is derived from an EMBL/GenBank/DDBJ whole genome shotgun (WGS) entry which is preliminary data.</text>
</comment>
<dbReference type="HOGENOM" id="CLU_002333_7_0_11"/>
<protein>
    <recommendedName>
        <fullName evidence="4">Ribonuclease R</fullName>
        <shortName evidence="4">RNase R</shortName>
        <ecNumber evidence="4">3.1.13.1</ecNumber>
    </recommendedName>
</protein>
<dbReference type="EC" id="3.1.13.1" evidence="4"/>
<reference evidence="7 8" key="2">
    <citation type="submission" date="2008-10" db="EMBL/GenBank/DDBJ databases">
        <authorList>
            <person name="Fulton L."/>
            <person name="Clifton S."/>
            <person name="Fulton B."/>
            <person name="Xu J."/>
            <person name="Minx P."/>
            <person name="Pepin K.H."/>
            <person name="Johnson M."/>
            <person name="Thiruvilangam P."/>
            <person name="Bhonagiri V."/>
            <person name="Nash W.E."/>
            <person name="Mardis E.R."/>
            <person name="Wilson R.K."/>
        </authorList>
    </citation>
    <scope>NUCLEOTIDE SEQUENCE [LARGE SCALE GENOMIC DNA]</scope>
    <source>
        <strain evidence="7 8">DSM 13279</strain>
    </source>
</reference>
<evidence type="ECO:0000256" key="3">
    <source>
        <dbReference type="ARBA" id="ARBA00022839"/>
    </source>
</evidence>
<dbReference type="STRING" id="445975.COLSTE_00706"/>
<proteinExistence type="inferred from homology"/>
<dbReference type="SUPFAM" id="SSF50249">
    <property type="entry name" value="Nucleic acid-binding proteins"/>
    <property type="match status" value="2"/>
</dbReference>
<comment type="similarity">
    <text evidence="4">Belongs to the RNR ribonuclease family. RNase R subfamily.</text>
</comment>
<dbReference type="GO" id="GO:0008859">
    <property type="term" value="F:exoribonuclease II activity"/>
    <property type="evidence" value="ECO:0007669"/>
    <property type="project" value="UniProtKB-UniRule"/>
</dbReference>
<dbReference type="InterPro" id="IPR001900">
    <property type="entry name" value="RNase_II/R"/>
</dbReference>
<evidence type="ECO:0000313" key="8">
    <source>
        <dbReference type="Proteomes" id="UP000003560"/>
    </source>
</evidence>
<evidence type="ECO:0000259" key="6">
    <source>
        <dbReference type="PROSITE" id="PS50126"/>
    </source>
</evidence>
<name>B6G9G5_9ACTN</name>
<dbReference type="CDD" id="cd04471">
    <property type="entry name" value="S1_RNase_R"/>
    <property type="match status" value="1"/>
</dbReference>
<feature type="compositionally biased region" description="Basic and acidic residues" evidence="5">
    <location>
        <begin position="366"/>
        <end position="379"/>
    </location>
</feature>
<dbReference type="InterPro" id="IPR040476">
    <property type="entry name" value="CSD2"/>
</dbReference>
<evidence type="ECO:0000256" key="4">
    <source>
        <dbReference type="HAMAP-Rule" id="MF_01895"/>
    </source>
</evidence>
<dbReference type="PROSITE" id="PS50126">
    <property type="entry name" value="S1"/>
    <property type="match status" value="1"/>
</dbReference>
<keyword evidence="8" id="KW-1185">Reference proteome</keyword>
<evidence type="ECO:0000313" key="7">
    <source>
        <dbReference type="EMBL" id="EEA91080.1"/>
    </source>
</evidence>
<dbReference type="InterPro" id="IPR011805">
    <property type="entry name" value="RNase_R"/>
</dbReference>
<dbReference type="Gene3D" id="2.40.50.140">
    <property type="entry name" value="Nucleic acid-binding proteins"/>
    <property type="match status" value="1"/>
</dbReference>
<dbReference type="GO" id="GO:0005829">
    <property type="term" value="C:cytosol"/>
    <property type="evidence" value="ECO:0007669"/>
    <property type="project" value="TreeGrafter"/>
</dbReference>
<dbReference type="InterPro" id="IPR050180">
    <property type="entry name" value="RNR_Ribonuclease"/>
</dbReference>
<feature type="region of interest" description="Disordered" evidence="5">
    <location>
        <begin position="342"/>
        <end position="379"/>
    </location>
</feature>
<comment type="function">
    <text evidence="4">3'-5' exoribonuclease that releases 5'-nucleoside monophosphates and is involved in maturation of structured RNAs.</text>
</comment>
<keyword evidence="4" id="KW-0963">Cytoplasm</keyword>
<dbReference type="GO" id="GO:0006402">
    <property type="term" value="P:mRNA catabolic process"/>
    <property type="evidence" value="ECO:0007669"/>
    <property type="project" value="TreeGrafter"/>
</dbReference>
<dbReference type="EMBL" id="ABXJ01000039">
    <property type="protein sequence ID" value="EEA91080.1"/>
    <property type="molecule type" value="Genomic_DNA"/>
</dbReference>
<organism evidence="7 8">
    <name type="scientific">Collinsella stercoris DSM 13279</name>
    <dbReference type="NCBI Taxonomy" id="445975"/>
    <lineage>
        <taxon>Bacteria</taxon>
        <taxon>Bacillati</taxon>
        <taxon>Actinomycetota</taxon>
        <taxon>Coriobacteriia</taxon>
        <taxon>Coriobacteriales</taxon>
        <taxon>Coriobacteriaceae</taxon>
        <taxon>Collinsella</taxon>
    </lineage>
</organism>
<reference evidence="7 8" key="1">
    <citation type="submission" date="2008-10" db="EMBL/GenBank/DDBJ databases">
        <title>Draft genome sequence of Collinsella stercoris (DSM 13279).</title>
        <authorList>
            <person name="Sudarsanam P."/>
            <person name="Ley R."/>
            <person name="Guruge J."/>
            <person name="Turnbaugh P.J."/>
            <person name="Mahowald M."/>
            <person name="Liep D."/>
            <person name="Gordon J."/>
        </authorList>
    </citation>
    <scope>NUCLEOTIDE SEQUENCE [LARGE SCALE GENOMIC DNA]</scope>
    <source>
        <strain evidence="7 8">DSM 13279</strain>
    </source>
</reference>
<dbReference type="Pfam" id="PF00575">
    <property type="entry name" value="S1"/>
    <property type="match status" value="1"/>
</dbReference>
<keyword evidence="4" id="KW-0694">RNA-binding</keyword>
<dbReference type="AlphaFoldDB" id="B6G9G5"/>
<comment type="subcellular location">
    <subcellularLocation>
        <location evidence="4">Cytoplasm</location>
    </subcellularLocation>
</comment>
<evidence type="ECO:0000256" key="1">
    <source>
        <dbReference type="ARBA" id="ARBA00022722"/>
    </source>
</evidence>
<dbReference type="InterPro" id="IPR012340">
    <property type="entry name" value="NA-bd_OB-fold"/>
</dbReference>
<accession>B6G9G5</accession>
<dbReference type="Pfam" id="PF00773">
    <property type="entry name" value="RNB"/>
    <property type="match status" value="1"/>
</dbReference>
<feature type="domain" description="S1 motif" evidence="6">
    <location>
        <begin position="644"/>
        <end position="725"/>
    </location>
</feature>